<dbReference type="RefSeq" id="WP_156997925.1">
    <property type="nucleotide sequence ID" value="NZ_BAAANU010000008.1"/>
</dbReference>
<comment type="caution">
    <text evidence="5">The sequence shown here is derived from an EMBL/GenBank/DDBJ whole genome shotgun (WGS) entry which is preliminary data.</text>
</comment>
<evidence type="ECO:0000256" key="1">
    <source>
        <dbReference type="ARBA" id="ARBA00022679"/>
    </source>
</evidence>
<reference evidence="5" key="1">
    <citation type="submission" date="2022-06" db="EMBL/GenBank/DDBJ databases">
        <title>Sequencing the genomes of 1000 actinobacteria strains.</title>
        <authorList>
            <person name="Klenk H.-P."/>
        </authorList>
    </citation>
    <scope>NUCLEOTIDE SEQUENCE</scope>
    <source>
        <strain evidence="5">DSM 22016</strain>
    </source>
</reference>
<dbReference type="PANTHER" id="PTHR43877:SF2">
    <property type="entry name" value="AMINOALKYLPHOSPHONATE N-ACETYLTRANSFERASE-RELATED"/>
    <property type="match status" value="1"/>
</dbReference>
<organism evidence="5 6">
    <name type="scientific">Agromyces terreus</name>
    <dbReference type="NCBI Taxonomy" id="424795"/>
    <lineage>
        <taxon>Bacteria</taxon>
        <taxon>Bacillati</taxon>
        <taxon>Actinomycetota</taxon>
        <taxon>Actinomycetes</taxon>
        <taxon>Micrococcales</taxon>
        <taxon>Microbacteriaceae</taxon>
        <taxon>Agromyces</taxon>
    </lineage>
</organism>
<dbReference type="GO" id="GO:0016747">
    <property type="term" value="F:acyltransferase activity, transferring groups other than amino-acyl groups"/>
    <property type="evidence" value="ECO:0007669"/>
    <property type="project" value="InterPro"/>
</dbReference>
<keyword evidence="6" id="KW-1185">Reference proteome</keyword>
<dbReference type="GO" id="GO:0005840">
    <property type="term" value="C:ribosome"/>
    <property type="evidence" value="ECO:0007669"/>
    <property type="project" value="UniProtKB-KW"/>
</dbReference>
<gene>
    <name evidence="5" type="ORF">BJ978_002603</name>
</gene>
<dbReference type="AlphaFoldDB" id="A0A9X2H715"/>
<keyword evidence="5" id="KW-0687">Ribonucleoprotein</keyword>
<feature type="domain" description="N-acetyltransferase" evidence="4">
    <location>
        <begin position="10"/>
        <end position="167"/>
    </location>
</feature>
<evidence type="ECO:0000313" key="6">
    <source>
        <dbReference type="Proteomes" id="UP001139722"/>
    </source>
</evidence>
<evidence type="ECO:0000259" key="4">
    <source>
        <dbReference type="PROSITE" id="PS51186"/>
    </source>
</evidence>
<accession>A0A9X2H715</accession>
<feature type="compositionally biased region" description="Basic and acidic residues" evidence="3">
    <location>
        <begin position="176"/>
        <end position="192"/>
    </location>
</feature>
<evidence type="ECO:0000256" key="2">
    <source>
        <dbReference type="ARBA" id="ARBA00023315"/>
    </source>
</evidence>
<dbReference type="SUPFAM" id="SSF55729">
    <property type="entry name" value="Acyl-CoA N-acyltransferases (Nat)"/>
    <property type="match status" value="1"/>
</dbReference>
<dbReference type="EMBL" id="JAMZDY010000001">
    <property type="protein sequence ID" value="MCP2371927.1"/>
    <property type="molecule type" value="Genomic_DNA"/>
</dbReference>
<keyword evidence="5" id="KW-0689">Ribosomal protein</keyword>
<dbReference type="Pfam" id="PF00583">
    <property type="entry name" value="Acetyltransf_1"/>
    <property type="match status" value="1"/>
</dbReference>
<name>A0A9X2H715_9MICO</name>
<dbReference type="PROSITE" id="PS51186">
    <property type="entry name" value="GNAT"/>
    <property type="match status" value="1"/>
</dbReference>
<protein>
    <submittedName>
        <fullName evidence="5">Ribosomal protein S18 acetylase RimI-like enzyme</fullName>
    </submittedName>
</protein>
<keyword evidence="2" id="KW-0012">Acyltransferase</keyword>
<dbReference type="Gene3D" id="3.40.630.30">
    <property type="match status" value="1"/>
</dbReference>
<keyword evidence="1" id="KW-0808">Transferase</keyword>
<dbReference type="OrthoDB" id="70840at2"/>
<dbReference type="Proteomes" id="UP001139722">
    <property type="component" value="Unassembled WGS sequence"/>
</dbReference>
<proteinExistence type="predicted"/>
<evidence type="ECO:0000313" key="5">
    <source>
        <dbReference type="EMBL" id="MCP2371927.1"/>
    </source>
</evidence>
<dbReference type="PANTHER" id="PTHR43877">
    <property type="entry name" value="AMINOALKYLPHOSPHONATE N-ACETYLTRANSFERASE-RELATED-RELATED"/>
    <property type="match status" value="1"/>
</dbReference>
<dbReference type="InterPro" id="IPR000182">
    <property type="entry name" value="GNAT_dom"/>
</dbReference>
<evidence type="ECO:0000256" key="3">
    <source>
        <dbReference type="SAM" id="MobiDB-lite"/>
    </source>
</evidence>
<dbReference type="InterPro" id="IPR016181">
    <property type="entry name" value="Acyl_CoA_acyltransferase"/>
</dbReference>
<sequence>MTSGHVDAALTFELADPRAPEAQSILERFFTEIVARYRGRPATASEVAQVMLDEPSDDLRGDDGFLLLAREGDRVIGCGGVRVIEPGTGELTRVFVDAMARGRGAGRLLIDELESVSTRRGIRTLRLTVRGDLTEAQRLYRRLGYEAVTPFSRSPYADHQLAKTLVPLPRQPIRSGQHDGKGASPSERRMPR</sequence>
<dbReference type="InterPro" id="IPR050832">
    <property type="entry name" value="Bact_Acetyltransf"/>
</dbReference>
<dbReference type="CDD" id="cd04301">
    <property type="entry name" value="NAT_SF"/>
    <property type="match status" value="1"/>
</dbReference>
<feature type="region of interest" description="Disordered" evidence="3">
    <location>
        <begin position="167"/>
        <end position="192"/>
    </location>
</feature>